<feature type="region of interest" description="Disordered" evidence="1">
    <location>
        <begin position="108"/>
        <end position="191"/>
    </location>
</feature>
<dbReference type="AlphaFoldDB" id="A0A6N1X0M7"/>
<dbReference type="RefSeq" id="WP_175503684.1">
    <property type="nucleotide sequence ID" value="NZ_CP054840.1"/>
</dbReference>
<dbReference type="Proteomes" id="UP000509579">
    <property type="component" value="Chromosome"/>
</dbReference>
<organism evidence="2 3">
    <name type="scientific">Comamonas antarctica</name>
    <dbReference type="NCBI Taxonomy" id="2743470"/>
    <lineage>
        <taxon>Bacteria</taxon>
        <taxon>Pseudomonadati</taxon>
        <taxon>Pseudomonadota</taxon>
        <taxon>Betaproteobacteria</taxon>
        <taxon>Burkholderiales</taxon>
        <taxon>Comamonadaceae</taxon>
        <taxon>Comamonas</taxon>
    </lineage>
</organism>
<dbReference type="KEGG" id="aant:HUK68_07845"/>
<accession>A0A6N1X0M7</accession>
<feature type="compositionally biased region" description="Polar residues" evidence="1">
    <location>
        <begin position="182"/>
        <end position="191"/>
    </location>
</feature>
<feature type="region of interest" description="Disordered" evidence="1">
    <location>
        <begin position="235"/>
        <end position="254"/>
    </location>
</feature>
<proteinExistence type="predicted"/>
<gene>
    <name evidence="2" type="ORF">HUK68_07845</name>
</gene>
<feature type="compositionally biased region" description="Polar residues" evidence="1">
    <location>
        <begin position="1"/>
        <end position="15"/>
    </location>
</feature>
<feature type="compositionally biased region" description="Basic and acidic residues" evidence="1">
    <location>
        <begin position="141"/>
        <end position="164"/>
    </location>
</feature>
<evidence type="ECO:0000313" key="2">
    <source>
        <dbReference type="EMBL" id="QKV52807.1"/>
    </source>
</evidence>
<sequence>MANESISARTGSPQLPSLDVMHESTPQLLAKPGQGSSAGKGAMQGCVLEVPSGPKSAPLGGFDTEVEEYFELHEASNEDVFRALSASRDTPGSWQPVAADDEFFDCEPFAETGLPDSSPVPLPGSSDHGGATTGTEVIQGIKDRQAQRAEHEKSNALGGVRKETPPVTQPDTSGQRDRAETQTEQQQRSVTDQLYSLASTGLKAAMWMGHTINHGPDLLGRGLLNAGGSVLDGASKLVRSPPAPQSQAEQKTARDEGFEKIVALTANLSHMDQVLDAQLAGKTGKPKNSSTTLLTPAKQGLGDHMFNAWHTAGGYASAATSALGWASVSMAAPVVAGAVAPIFGTVAGVLLQGAAYTGGTYLLSKTVAGLPSDGNERGIQSLKDGTEQSRKPLQQQLDTLKEQERARLRADDRIVLSGGSRGLQINALQAQLAVVRKALGADALPGAVPSRRISVTLGKGEATRKLVQEAQATRGLFSRLFSRVADFFLGRRRAASQELDQIAAKKDMFAALGQVADPVRLDGLEDSAEQRRVRTGQPRLDANVLRQQLCQGENLTHALRASNQHNFGVAAFDGGALHGVHAVHATLTTARALAAYLDALADLSPAQRAQHPNAPQVVRHDDGSLTVSDPGRKLHSFLMGAPTAYSPWMQGAGATPSGAMVIDDHSPGMPGGKYGMQFEAGVEQAGDVLRLSFVPRSVSQVFTPLANEKGALDRLRIALRGTDATAGPSPSALAKMSPEALRAREAQLETQLAPLLALHKADTAQREALENWRGPAAG</sequence>
<name>A0A6N1X0M7_9BURK</name>
<feature type="region of interest" description="Disordered" evidence="1">
    <location>
        <begin position="1"/>
        <end position="42"/>
    </location>
</feature>
<reference evidence="2 3" key="1">
    <citation type="submission" date="2020-06" db="EMBL/GenBank/DDBJ databases">
        <title>Acidovorax antarctica sp. nov., isolated from Corinth ice sheet soil, Antarctic Fields Peninsula.</title>
        <authorList>
            <person name="Xu Q."/>
            <person name="Peng F."/>
        </authorList>
    </citation>
    <scope>NUCLEOTIDE SEQUENCE [LARGE SCALE GENOMIC DNA]</scope>
    <source>
        <strain evidence="2 3">16-35-5</strain>
    </source>
</reference>
<protein>
    <submittedName>
        <fullName evidence="2">Uncharacterized protein</fullName>
    </submittedName>
</protein>
<keyword evidence="3" id="KW-1185">Reference proteome</keyword>
<evidence type="ECO:0000313" key="3">
    <source>
        <dbReference type="Proteomes" id="UP000509579"/>
    </source>
</evidence>
<feature type="region of interest" description="Disordered" evidence="1">
    <location>
        <begin position="373"/>
        <end position="392"/>
    </location>
</feature>
<dbReference type="EMBL" id="CP054840">
    <property type="protein sequence ID" value="QKV52807.1"/>
    <property type="molecule type" value="Genomic_DNA"/>
</dbReference>
<evidence type="ECO:0000256" key="1">
    <source>
        <dbReference type="SAM" id="MobiDB-lite"/>
    </source>
</evidence>